<keyword evidence="8" id="KW-0411">Iron-sulfur</keyword>
<dbReference type="EMBL" id="CP060244">
    <property type="protein sequence ID" value="QNT78684.1"/>
    <property type="molecule type" value="Genomic_DNA"/>
</dbReference>
<dbReference type="GO" id="GO:0008720">
    <property type="term" value="F:D-lactate dehydrogenase (NAD+) activity"/>
    <property type="evidence" value="ECO:0007669"/>
    <property type="project" value="TreeGrafter"/>
</dbReference>
<evidence type="ECO:0000256" key="6">
    <source>
        <dbReference type="ARBA" id="ARBA00023002"/>
    </source>
</evidence>
<dbReference type="PROSITE" id="PS00198">
    <property type="entry name" value="4FE4S_FER_1"/>
    <property type="match status" value="1"/>
</dbReference>
<dbReference type="InterPro" id="IPR016166">
    <property type="entry name" value="FAD-bd_PCMH"/>
</dbReference>
<dbReference type="RefSeq" id="WP_203412926.1">
    <property type="nucleotide sequence ID" value="NZ_CP060244.1"/>
</dbReference>
<name>A0A7H1NSC4_9PROT</name>
<evidence type="ECO:0000256" key="10">
    <source>
        <dbReference type="ARBA" id="ARBA00051291"/>
    </source>
</evidence>
<dbReference type="InterPro" id="IPR016164">
    <property type="entry name" value="FAD-linked_Oxase-like_C"/>
</dbReference>
<dbReference type="GO" id="GO:0051990">
    <property type="term" value="F:(R)-2-hydroxyglutarate dehydrogenase activity"/>
    <property type="evidence" value="ECO:0007669"/>
    <property type="project" value="UniProtKB-EC"/>
</dbReference>
<dbReference type="InterPro" id="IPR016169">
    <property type="entry name" value="FAD-bd_PCMH_sub2"/>
</dbReference>
<dbReference type="InterPro" id="IPR006094">
    <property type="entry name" value="Oxid_FAD_bind_N"/>
</dbReference>
<dbReference type="GO" id="GO:1903457">
    <property type="term" value="P:lactate catabolic process"/>
    <property type="evidence" value="ECO:0007669"/>
    <property type="project" value="TreeGrafter"/>
</dbReference>
<dbReference type="KEGG" id="ebla:JGUZn3_14600"/>
<evidence type="ECO:0000313" key="14">
    <source>
        <dbReference type="EMBL" id="QNT78684.1"/>
    </source>
</evidence>
<comment type="catalytic activity">
    <reaction evidence="10">
        <text>(R)-2-hydroxyglutarate + A = 2-oxoglutarate + AH2</text>
        <dbReference type="Rhea" id="RHEA:38295"/>
        <dbReference type="ChEBI" id="CHEBI:13193"/>
        <dbReference type="ChEBI" id="CHEBI:15801"/>
        <dbReference type="ChEBI" id="CHEBI:16810"/>
        <dbReference type="ChEBI" id="CHEBI:17499"/>
        <dbReference type="EC" id="1.1.99.39"/>
    </reaction>
    <physiologicalReaction direction="left-to-right" evidence="10">
        <dbReference type="Rhea" id="RHEA:38296"/>
    </physiologicalReaction>
</comment>
<dbReference type="Gene3D" id="1.10.45.10">
    <property type="entry name" value="Vanillyl-alcohol Oxidase, Chain A, domain 4"/>
    <property type="match status" value="1"/>
</dbReference>
<sequence>MIPRLSHKPLISKEVHAYLDQLQAEGFQGECETAYASRLSMATDNSIYQFLPQAVLFPKNTADVVLLAKLAGKAPFRHIAFTPRGGGTGTNGQSLNYGITVDLSRHMKHIQEVNAENGWVRVEAGVVKDQLNRHLKPFGYFFSPDLSTSNRATLGGMINTDASGQGSLVYGKTSDHILNLTVVLLGGEVIETGPLSLEEAKGIMQQGGGYGRLLSAVLAECIENKEEIERHFPPLNRFLTGYDLKHVYNPEQGRVDLSRLIAGSEGTLAFVTEARLHIQPLPAIRRLVNIHYKDFDSALRHAPFMLAAKALSVETIDSKVLSLAREDIVWHSVKGLLAEVSDHTVQGLNIVEFAGDEAAAIEKQVEDLCQLLVEQQQTSQNGVMGFQVCHSLADIERIYTMRKKAVGLLGNTKGEAKPVAFVEDTCVPPASLADYITEFRALLDSYHLSYGMFGHVDSGVLHVRPALNLYDARQRALVKEISDKVTALTAHYGGLLWGEHGKGIRGEYTEDFFGSILYRSLRKIKAAFDPYNQLNPGKICVPWQNDGVLMGVESPMRGLLDQQVPSATRQLFSGAMTCNGNGLCFSFDEYTPMCPSMKVSADRVHSPKGRAGVVREWLTLLASYGVSPEAIAQQSYKRPVWWNEVVGFLRREKNRSDSYDFSHEVMAALSGCLACKACASQCPVKIDVPAFKARFLEVYYTRYVRPLRDYLVAGVEYYAPLMARYGKIFNWVMHQKRSAGLIEKYFRMVDMPSLSQPTLAKTGRPYFLNEERVKQLSLMKKNEKTRYVAIVQDAFTSFYEARLVMDFIILIEKLGFIPLIIPFLPNGKPQHVKGFLQLFRTTATKAALILSQVEKLGIPMVGIDPALTLCYRDEYTKELEPGKRNFRVLLFQEWLFQQIQKKNGLGHFHKYLERETGQKKWYLLGHCTETTMVAESFQQWKSLFAYFGLTLENVAVGCCGMAGSFGHESEHKDMSQDIYKLSWQVKLSSLPDQFCLTTGYSCRSQAKRVENKQLRHPVQALLSYF</sequence>
<keyword evidence="5" id="KW-0274">FAD</keyword>
<evidence type="ECO:0000256" key="12">
    <source>
        <dbReference type="ARBA" id="ARBA00067680"/>
    </source>
</evidence>
<dbReference type="GO" id="GO:0004458">
    <property type="term" value="F:D-lactate dehydrogenase (cytochrome) activity"/>
    <property type="evidence" value="ECO:0007669"/>
    <property type="project" value="TreeGrafter"/>
</dbReference>
<reference evidence="14 15" key="1">
    <citation type="submission" date="2020-08" db="EMBL/GenBank/DDBJ databases">
        <title>Complete genome sequence of Entomobacter blattae G55GP.</title>
        <authorList>
            <person name="Poehlein A."/>
            <person name="Guzman J."/>
            <person name="Daniel R."/>
            <person name="Vilcinskas A."/>
        </authorList>
    </citation>
    <scope>NUCLEOTIDE SEQUENCE [LARGE SCALE GENOMIC DNA]</scope>
    <source>
        <strain evidence="14 15">G55GP</strain>
    </source>
</reference>
<dbReference type="SUPFAM" id="SSF55103">
    <property type="entry name" value="FAD-linked oxidases, C-terminal domain"/>
    <property type="match status" value="1"/>
</dbReference>
<dbReference type="GO" id="GO:0071949">
    <property type="term" value="F:FAD binding"/>
    <property type="evidence" value="ECO:0007669"/>
    <property type="project" value="InterPro"/>
</dbReference>
<evidence type="ECO:0000313" key="15">
    <source>
        <dbReference type="Proteomes" id="UP000516349"/>
    </source>
</evidence>
<feature type="domain" description="FAD-binding PCMH-type" evidence="13">
    <location>
        <begin position="48"/>
        <end position="281"/>
    </location>
</feature>
<gene>
    <name evidence="14" type="ORF">JGUZn3_14600</name>
</gene>
<keyword evidence="3" id="KW-0285">Flavoprotein</keyword>
<dbReference type="GO" id="GO:0051539">
    <property type="term" value="F:4 iron, 4 sulfur cluster binding"/>
    <property type="evidence" value="ECO:0007669"/>
    <property type="project" value="UniProtKB-KW"/>
</dbReference>
<keyword evidence="15" id="KW-1185">Reference proteome</keyword>
<evidence type="ECO:0000256" key="4">
    <source>
        <dbReference type="ARBA" id="ARBA00022723"/>
    </source>
</evidence>
<comment type="cofactor">
    <cofactor evidence="1">
        <name>FAD</name>
        <dbReference type="ChEBI" id="CHEBI:57692"/>
    </cofactor>
</comment>
<dbReference type="PANTHER" id="PTHR11748:SF119">
    <property type="entry name" value="D-2-HYDROXYGLUTARATE DEHYDROGENASE"/>
    <property type="match status" value="1"/>
</dbReference>
<keyword evidence="2" id="KW-0004">4Fe-4S</keyword>
<organism evidence="14 15">
    <name type="scientific">Entomobacter blattae</name>
    <dbReference type="NCBI Taxonomy" id="2762277"/>
    <lineage>
        <taxon>Bacteria</taxon>
        <taxon>Pseudomonadati</taxon>
        <taxon>Pseudomonadota</taxon>
        <taxon>Alphaproteobacteria</taxon>
        <taxon>Acetobacterales</taxon>
        <taxon>Acetobacteraceae</taxon>
        <taxon>Entomobacter</taxon>
    </lineage>
</organism>
<comment type="similarity">
    <text evidence="11">In the N-terminal section; belongs to the FAD-binding oxidoreductase/transferase type 4 family.</text>
</comment>
<evidence type="ECO:0000259" key="13">
    <source>
        <dbReference type="PROSITE" id="PS51387"/>
    </source>
</evidence>
<evidence type="ECO:0000256" key="11">
    <source>
        <dbReference type="ARBA" id="ARBA00060924"/>
    </source>
</evidence>
<dbReference type="InterPro" id="IPR016171">
    <property type="entry name" value="Vanillyl_alc_oxidase_C-sub2"/>
</dbReference>
<evidence type="ECO:0000256" key="7">
    <source>
        <dbReference type="ARBA" id="ARBA00023004"/>
    </source>
</evidence>
<protein>
    <recommendedName>
        <fullName evidence="12">D-2-hydroxyglutarate dehydrogenase</fullName>
        <ecNumber evidence="9">1.1.99.39</ecNumber>
    </recommendedName>
</protein>
<dbReference type="SUPFAM" id="SSF46548">
    <property type="entry name" value="alpha-helical ferredoxin"/>
    <property type="match status" value="1"/>
</dbReference>
<proteinExistence type="inferred from homology"/>
<dbReference type="FunFam" id="3.30.70.2740:FF:000003">
    <property type="entry name" value="Oxidoreductase, FAD-binding, putative"/>
    <property type="match status" value="1"/>
</dbReference>
<keyword evidence="7" id="KW-0408">Iron</keyword>
<evidence type="ECO:0000256" key="5">
    <source>
        <dbReference type="ARBA" id="ARBA00022827"/>
    </source>
</evidence>
<dbReference type="Gene3D" id="3.30.70.2740">
    <property type="match status" value="1"/>
</dbReference>
<evidence type="ECO:0000256" key="3">
    <source>
        <dbReference type="ARBA" id="ARBA00022630"/>
    </source>
</evidence>
<dbReference type="PROSITE" id="PS51387">
    <property type="entry name" value="FAD_PCMH"/>
    <property type="match status" value="1"/>
</dbReference>
<dbReference type="PANTHER" id="PTHR11748">
    <property type="entry name" value="D-LACTATE DEHYDROGENASE"/>
    <property type="match status" value="1"/>
</dbReference>
<dbReference type="Pfam" id="PF01565">
    <property type="entry name" value="FAD_binding_4"/>
    <property type="match status" value="1"/>
</dbReference>
<accession>A0A7H1NSC4</accession>
<keyword evidence="4" id="KW-0479">Metal-binding</keyword>
<dbReference type="Gene3D" id="3.30.465.10">
    <property type="match status" value="1"/>
</dbReference>
<dbReference type="GO" id="GO:0046872">
    <property type="term" value="F:metal ion binding"/>
    <property type="evidence" value="ECO:0007669"/>
    <property type="project" value="UniProtKB-KW"/>
</dbReference>
<dbReference type="InterPro" id="IPR017900">
    <property type="entry name" value="4Fe4S_Fe_S_CS"/>
</dbReference>
<evidence type="ECO:0000256" key="1">
    <source>
        <dbReference type="ARBA" id="ARBA00001974"/>
    </source>
</evidence>
<dbReference type="EC" id="1.1.99.39" evidence="9"/>
<dbReference type="InterPro" id="IPR036318">
    <property type="entry name" value="FAD-bd_PCMH-like_sf"/>
</dbReference>
<dbReference type="SUPFAM" id="SSF56176">
    <property type="entry name" value="FAD-binding/transporter-associated domain-like"/>
    <property type="match status" value="1"/>
</dbReference>
<dbReference type="Proteomes" id="UP000516349">
    <property type="component" value="Chromosome"/>
</dbReference>
<dbReference type="Pfam" id="PF02913">
    <property type="entry name" value="FAD-oxidase_C"/>
    <property type="match status" value="1"/>
</dbReference>
<keyword evidence="6" id="KW-0560">Oxidoreductase</keyword>
<dbReference type="AlphaFoldDB" id="A0A7H1NSC4"/>
<dbReference type="InterPro" id="IPR004113">
    <property type="entry name" value="FAD-bd_oxidored_4_C"/>
</dbReference>
<evidence type="ECO:0000256" key="8">
    <source>
        <dbReference type="ARBA" id="ARBA00023014"/>
    </source>
</evidence>
<evidence type="ECO:0000256" key="9">
    <source>
        <dbReference type="ARBA" id="ARBA00039003"/>
    </source>
</evidence>
<evidence type="ECO:0000256" key="2">
    <source>
        <dbReference type="ARBA" id="ARBA00022485"/>
    </source>
</evidence>